<dbReference type="InterPro" id="IPR013087">
    <property type="entry name" value="Znf_C2H2_type"/>
</dbReference>
<keyword evidence="4" id="KW-0862">Zinc</keyword>
<dbReference type="SUPFAM" id="SSF57667">
    <property type="entry name" value="beta-beta-alpha zinc fingers"/>
    <property type="match status" value="2"/>
</dbReference>
<dbReference type="InterPro" id="IPR036236">
    <property type="entry name" value="Znf_C2H2_sf"/>
</dbReference>
<feature type="domain" description="C2H2-type" evidence="6">
    <location>
        <begin position="376"/>
        <end position="404"/>
    </location>
</feature>
<feature type="domain" description="C2H2-type" evidence="6">
    <location>
        <begin position="348"/>
        <end position="375"/>
    </location>
</feature>
<reference evidence="7" key="1">
    <citation type="submission" date="2022-11" db="EMBL/GenBank/DDBJ databases">
        <title>Centuries of genome instability and evolution in soft-shell clam transmissible cancer (bioRxiv).</title>
        <authorList>
            <person name="Hart S.F.M."/>
            <person name="Yonemitsu M.A."/>
            <person name="Giersch R.M."/>
            <person name="Beal B.F."/>
            <person name="Arriagada G."/>
            <person name="Davis B.W."/>
            <person name="Ostrander E.A."/>
            <person name="Goff S.P."/>
            <person name="Metzger M.J."/>
        </authorList>
    </citation>
    <scope>NUCLEOTIDE SEQUENCE</scope>
    <source>
        <strain evidence="7">MELC-2E11</strain>
        <tissue evidence="7">Siphon/mantle</tissue>
    </source>
</reference>
<dbReference type="PANTHER" id="PTHR24403">
    <property type="entry name" value="ZINC FINGER PROTEIN"/>
    <property type="match status" value="1"/>
</dbReference>
<evidence type="ECO:0000256" key="3">
    <source>
        <dbReference type="ARBA" id="ARBA00022771"/>
    </source>
</evidence>
<dbReference type="PROSITE" id="PS00028">
    <property type="entry name" value="ZINC_FINGER_C2H2_1"/>
    <property type="match status" value="1"/>
</dbReference>
<evidence type="ECO:0000259" key="6">
    <source>
        <dbReference type="PROSITE" id="PS50157"/>
    </source>
</evidence>
<keyword evidence="1" id="KW-0479">Metal-binding</keyword>
<keyword evidence="3 5" id="KW-0863">Zinc-finger</keyword>
<sequence>MTTEMCSNVLERPQHCCSKCKGLFTFQDERLKHQLTCTANPFKSPCTYFACERKIFLQLFQPEDFQMEDRLKTTPDMLSAIYSESEVLTFVNRRPKELTVNGGSEFLTCVNGGSDVLTTVKSGSEVLTSVNSGSEVFTHENSGSEILTQVNGWSESLTQVNGGSDILTPENGGSEVLTRVTSQSEVLTCVNGGSEVPTYVNGGLETGHIADEAAEDGQLEDGNEEDLATKLLSCNACGFKTDNKNKYYNHLLKHRGVVYRCMYQGCSFKSIYKRNYDYHVRIKHTEKTIYQCENCSYNTCEKNSLNRHVQHQHLREMRYKCADCDFTALFRIDVVKHVRNTHIQLKVYACNQCEFRTCYPHVLKYHLMAHGGIRPYKCSACEYQVNNPGQVRRHIQTVHPDRHDVKCENLDLSFEIDARQFKCAENVSDKDIKVIELTKEEIEEVRKMQAEEEAKGKVLRPRGRKPAKFLGISRTSDRVERDTDILNGNSHEVNDNDVALLGYCTALDDDAPDVNGNADVNENLQGIA</sequence>
<keyword evidence="2" id="KW-0677">Repeat</keyword>
<dbReference type="EMBL" id="CP111014">
    <property type="protein sequence ID" value="WAR00624.1"/>
    <property type="molecule type" value="Genomic_DNA"/>
</dbReference>
<name>A0ABY7DU54_MYAAR</name>
<dbReference type="PANTHER" id="PTHR24403:SF109">
    <property type="entry name" value="ZINC FINGER PROTEIN 845-LIKE"/>
    <property type="match status" value="1"/>
</dbReference>
<evidence type="ECO:0000256" key="4">
    <source>
        <dbReference type="ARBA" id="ARBA00022833"/>
    </source>
</evidence>
<evidence type="ECO:0000313" key="7">
    <source>
        <dbReference type="EMBL" id="WAR00624.1"/>
    </source>
</evidence>
<dbReference type="SMART" id="SM00355">
    <property type="entry name" value="ZnF_C2H2"/>
    <property type="match status" value="6"/>
</dbReference>
<dbReference type="PROSITE" id="PS50157">
    <property type="entry name" value="ZINC_FINGER_C2H2_2"/>
    <property type="match status" value="3"/>
</dbReference>
<dbReference type="Proteomes" id="UP001164746">
    <property type="component" value="Chromosome 3"/>
</dbReference>
<organism evidence="7 8">
    <name type="scientific">Mya arenaria</name>
    <name type="common">Soft-shell clam</name>
    <dbReference type="NCBI Taxonomy" id="6604"/>
    <lineage>
        <taxon>Eukaryota</taxon>
        <taxon>Metazoa</taxon>
        <taxon>Spiralia</taxon>
        <taxon>Lophotrochozoa</taxon>
        <taxon>Mollusca</taxon>
        <taxon>Bivalvia</taxon>
        <taxon>Autobranchia</taxon>
        <taxon>Heteroconchia</taxon>
        <taxon>Euheterodonta</taxon>
        <taxon>Imparidentia</taxon>
        <taxon>Neoheterodontei</taxon>
        <taxon>Myida</taxon>
        <taxon>Myoidea</taxon>
        <taxon>Myidae</taxon>
        <taxon>Mya</taxon>
    </lineage>
</organism>
<keyword evidence="8" id="KW-1185">Reference proteome</keyword>
<feature type="domain" description="C2H2-type" evidence="6">
    <location>
        <begin position="290"/>
        <end position="318"/>
    </location>
</feature>
<evidence type="ECO:0000256" key="1">
    <source>
        <dbReference type="ARBA" id="ARBA00022723"/>
    </source>
</evidence>
<dbReference type="Gene3D" id="3.30.160.60">
    <property type="entry name" value="Classic Zinc Finger"/>
    <property type="match status" value="3"/>
</dbReference>
<proteinExistence type="predicted"/>
<protein>
    <submittedName>
        <fullName evidence="7">RESTB-like protein</fullName>
    </submittedName>
</protein>
<evidence type="ECO:0000313" key="8">
    <source>
        <dbReference type="Proteomes" id="UP001164746"/>
    </source>
</evidence>
<gene>
    <name evidence="7" type="ORF">MAR_024996</name>
</gene>
<evidence type="ECO:0000256" key="5">
    <source>
        <dbReference type="PROSITE-ProRule" id="PRU00042"/>
    </source>
</evidence>
<dbReference type="InterPro" id="IPR050688">
    <property type="entry name" value="Zinc_finger/UBP_domain"/>
</dbReference>
<evidence type="ECO:0000256" key="2">
    <source>
        <dbReference type="ARBA" id="ARBA00022737"/>
    </source>
</evidence>
<accession>A0ABY7DU54</accession>